<evidence type="ECO:0000256" key="3">
    <source>
        <dbReference type="ARBA" id="ARBA00022723"/>
    </source>
</evidence>
<gene>
    <name evidence="9" type="ordered locus">Arad_3268</name>
</gene>
<dbReference type="InterPro" id="IPR002327">
    <property type="entry name" value="Cyt_c_1A/1B"/>
</dbReference>
<feature type="domain" description="Cytochrome c" evidence="8">
    <location>
        <begin position="41"/>
        <end position="143"/>
    </location>
</feature>
<dbReference type="InterPro" id="IPR036909">
    <property type="entry name" value="Cyt_c-like_dom_sf"/>
</dbReference>
<keyword evidence="3 6" id="KW-0479">Metal-binding</keyword>
<dbReference type="InterPro" id="IPR009056">
    <property type="entry name" value="Cyt_c-like_dom"/>
</dbReference>
<organism evidence="9 10">
    <name type="scientific">Rhizobium rhizogenes (strain K84 / ATCC BAA-868)</name>
    <name type="common">Agrobacterium radiobacter</name>
    <dbReference type="NCBI Taxonomy" id="311403"/>
    <lineage>
        <taxon>Bacteria</taxon>
        <taxon>Pseudomonadati</taxon>
        <taxon>Pseudomonadota</taxon>
        <taxon>Alphaproteobacteria</taxon>
        <taxon>Hyphomicrobiales</taxon>
        <taxon>Rhizobiaceae</taxon>
        <taxon>Rhizobium/Agrobacterium group</taxon>
        <taxon>Rhizobium</taxon>
    </lineage>
</organism>
<dbReference type="SUPFAM" id="SSF46626">
    <property type="entry name" value="Cytochrome c"/>
    <property type="match status" value="1"/>
</dbReference>
<keyword evidence="4" id="KW-0249">Electron transport</keyword>
<feature type="chain" id="PRO_5002884519" evidence="7">
    <location>
        <begin position="40"/>
        <end position="146"/>
    </location>
</feature>
<proteinExistence type="predicted"/>
<dbReference type="GO" id="GO:0009055">
    <property type="term" value="F:electron transfer activity"/>
    <property type="evidence" value="ECO:0007669"/>
    <property type="project" value="InterPro"/>
</dbReference>
<sequence length="146" mass="15469">MSLWSRRRDGSLPDQGGLMKSLCRLAAAAALFSSSAAFADGDAVAGATVFKKCAVCHTATAHENHVGPSLMGVVGRPVATVPDYSYSTAMKAFGADGKVWDEALLRKYLPSPQFLVKGTKMTFQGLKSDKDIDNIIAYLKSPAVAQ</sequence>
<evidence type="ECO:0000259" key="8">
    <source>
        <dbReference type="PROSITE" id="PS51007"/>
    </source>
</evidence>
<feature type="signal peptide" evidence="7">
    <location>
        <begin position="1"/>
        <end position="39"/>
    </location>
</feature>
<keyword evidence="5 6" id="KW-0408">Iron</keyword>
<keyword evidence="2 6" id="KW-0349">Heme</keyword>
<dbReference type="GO" id="GO:0046872">
    <property type="term" value="F:metal ion binding"/>
    <property type="evidence" value="ECO:0007669"/>
    <property type="project" value="UniProtKB-KW"/>
</dbReference>
<dbReference type="PRINTS" id="PR00604">
    <property type="entry name" value="CYTCHRMECIAB"/>
</dbReference>
<dbReference type="PANTHER" id="PTHR11961">
    <property type="entry name" value="CYTOCHROME C"/>
    <property type="match status" value="1"/>
</dbReference>
<evidence type="ECO:0000256" key="6">
    <source>
        <dbReference type="PROSITE-ProRule" id="PRU00433"/>
    </source>
</evidence>
<reference evidence="9 10" key="1">
    <citation type="journal article" date="2009" name="J. Bacteriol.">
        <title>Genome sequences of three Agrobacterium biovars help elucidate the evolution of multichromosome genomes in bacteria.</title>
        <authorList>
            <person name="Slater S.C."/>
            <person name="Goldman B.S."/>
            <person name="Goodner B."/>
            <person name="Setubal J.C."/>
            <person name="Farrand S.K."/>
            <person name="Nester E.W."/>
            <person name="Burr T.J."/>
            <person name="Banta L."/>
            <person name="Dickerman A.W."/>
            <person name="Paulsen I."/>
            <person name="Otten L."/>
            <person name="Suen G."/>
            <person name="Welch R."/>
            <person name="Almeida N.F."/>
            <person name="Arnold F."/>
            <person name="Burton O.T."/>
            <person name="Du Z."/>
            <person name="Ewing A."/>
            <person name="Godsy E."/>
            <person name="Heisel S."/>
            <person name="Houmiel K.L."/>
            <person name="Jhaveri J."/>
            <person name="Lu J."/>
            <person name="Miller N.M."/>
            <person name="Norton S."/>
            <person name="Chen Q."/>
            <person name="Phoolcharoen W."/>
            <person name="Ohlin V."/>
            <person name="Ondrusek D."/>
            <person name="Pride N."/>
            <person name="Stricklin S.L."/>
            <person name="Sun J."/>
            <person name="Wheeler C."/>
            <person name="Wilson L."/>
            <person name="Zhu H."/>
            <person name="Wood D.W."/>
        </authorList>
    </citation>
    <scope>NUCLEOTIDE SEQUENCE [LARGE SCALE GENOMIC DNA]</scope>
    <source>
        <strain evidence="10">K84 / ATCC BAA-868</strain>
    </source>
</reference>
<dbReference type="Gene3D" id="1.10.760.10">
    <property type="entry name" value="Cytochrome c-like domain"/>
    <property type="match status" value="1"/>
</dbReference>
<dbReference type="AlphaFoldDB" id="B9J7U2"/>
<dbReference type="Pfam" id="PF00034">
    <property type="entry name" value="Cytochrom_C"/>
    <property type="match status" value="1"/>
</dbReference>
<accession>B9J7U2</accession>
<evidence type="ECO:0000256" key="2">
    <source>
        <dbReference type="ARBA" id="ARBA00022617"/>
    </source>
</evidence>
<dbReference type="KEGG" id="ara:Arad_3268"/>
<dbReference type="STRING" id="311403.Arad_3268"/>
<dbReference type="PROSITE" id="PS51007">
    <property type="entry name" value="CYTC"/>
    <property type="match status" value="1"/>
</dbReference>
<evidence type="ECO:0000313" key="10">
    <source>
        <dbReference type="Proteomes" id="UP000001600"/>
    </source>
</evidence>
<name>B9J7U2_RHIR8</name>
<dbReference type="Proteomes" id="UP000001600">
    <property type="component" value="Chromosome 1"/>
</dbReference>
<dbReference type="GO" id="GO:0020037">
    <property type="term" value="F:heme binding"/>
    <property type="evidence" value="ECO:0007669"/>
    <property type="project" value="InterPro"/>
</dbReference>
<keyword evidence="1" id="KW-0813">Transport</keyword>
<evidence type="ECO:0000256" key="7">
    <source>
        <dbReference type="SAM" id="SignalP"/>
    </source>
</evidence>
<dbReference type="HOGENOM" id="CLU_060944_2_1_5"/>
<keyword evidence="7" id="KW-0732">Signal</keyword>
<dbReference type="EMBL" id="CP000628">
    <property type="protein sequence ID" value="ACM27263.1"/>
    <property type="molecule type" value="Genomic_DNA"/>
</dbReference>
<dbReference type="eggNOG" id="COG3474">
    <property type="taxonomic scope" value="Bacteria"/>
</dbReference>
<evidence type="ECO:0000256" key="4">
    <source>
        <dbReference type="ARBA" id="ARBA00022982"/>
    </source>
</evidence>
<protein>
    <submittedName>
        <fullName evidence="9">Cytochrome-c protein</fullName>
    </submittedName>
</protein>
<evidence type="ECO:0000313" key="9">
    <source>
        <dbReference type="EMBL" id="ACM27263.1"/>
    </source>
</evidence>
<evidence type="ECO:0000256" key="1">
    <source>
        <dbReference type="ARBA" id="ARBA00022448"/>
    </source>
</evidence>
<evidence type="ECO:0000256" key="5">
    <source>
        <dbReference type="ARBA" id="ARBA00023004"/>
    </source>
</evidence>